<evidence type="ECO:0000256" key="6">
    <source>
        <dbReference type="RuleBase" id="RU003345"/>
    </source>
</evidence>
<dbReference type="PROSITE" id="PS00070">
    <property type="entry name" value="ALDEHYDE_DEHYDR_CYS"/>
    <property type="match status" value="1"/>
</dbReference>
<evidence type="ECO:0000259" key="7">
    <source>
        <dbReference type="Pfam" id="PF00171"/>
    </source>
</evidence>
<evidence type="ECO:0000256" key="1">
    <source>
        <dbReference type="ARBA" id="ARBA00009986"/>
    </source>
</evidence>
<gene>
    <name evidence="8" type="ORF">HKI87_05g34120</name>
</gene>
<dbReference type="AlphaFoldDB" id="A0AAX4P7A1"/>
<dbReference type="InterPro" id="IPR015590">
    <property type="entry name" value="Aldehyde_DH_dom"/>
</dbReference>
<organism evidence="8 9">
    <name type="scientific">Chloropicon roscoffensis</name>
    <dbReference type="NCBI Taxonomy" id="1461544"/>
    <lineage>
        <taxon>Eukaryota</taxon>
        <taxon>Viridiplantae</taxon>
        <taxon>Chlorophyta</taxon>
        <taxon>Chloropicophyceae</taxon>
        <taxon>Chloropicales</taxon>
        <taxon>Chloropicaceae</taxon>
        <taxon>Chloropicon</taxon>
    </lineage>
</organism>
<name>A0AAX4P7A1_9CHLO</name>
<evidence type="ECO:0000313" key="9">
    <source>
        <dbReference type="Proteomes" id="UP001472866"/>
    </source>
</evidence>
<sequence length="508" mass="55195">MMSCRAGDFYYGGRWVRADPKQRRFPCVNPATEQIFDDIGWATPKVVSDAVNAARECYDQGDWSSQTPIQVSRRIMLLRRTAELIRKEKGALASTETRDCGKPLEESEWDVDDASGVFEHFASVLERRVMTRDVDLGDDSFAGSLRAEAVGVVAVITPWNYPLLMACWKVAPALAAGCCVVLKPSEHASLTCLHLASILHRSGFPPGSFNLITGDGQSAGAALASHPHVHKTSFTGSTATGESVALAAARQCKPCSLELGGKSALIVFEDCDIDKAVEWAMFGCFWTNGQICSATSRVLVHSSIHDDFLEALQARSLEIRAGDPMSRGTRLGPLVSAAQRDRVVGMIRRAEEEGARLVCGGGRPKGVVMDGVGYYVEPTVFADVDDSSELWREEVFGPVLAVRPFDTEEEAVVAANATKYGLAAAVISSDAARCERVARRMRTGLVWVNCSQPCFPQLPWGGKVGRASGHGRDLGEAGLDAYLDLKSVVTYTSADKWDWYPQQHKSKL</sequence>
<feature type="domain" description="Aldehyde dehydrogenase" evidence="7">
    <location>
        <begin position="15"/>
        <end position="488"/>
    </location>
</feature>
<dbReference type="FunFam" id="3.40.605.10:FF:000007">
    <property type="entry name" value="NAD/NADP-dependent betaine aldehyde dehydrogenase"/>
    <property type="match status" value="1"/>
</dbReference>
<evidence type="ECO:0000256" key="3">
    <source>
        <dbReference type="ARBA" id="ARBA00023027"/>
    </source>
</evidence>
<dbReference type="PANTHER" id="PTHR43860:SF2">
    <property type="entry name" value="BETAINE ALDEHYDE DEHYDROGENASE-RELATED"/>
    <property type="match status" value="1"/>
</dbReference>
<feature type="active site" evidence="5">
    <location>
        <position position="258"/>
    </location>
</feature>
<evidence type="ECO:0000313" key="8">
    <source>
        <dbReference type="EMBL" id="WZN61877.1"/>
    </source>
</evidence>
<accession>A0AAX4P7A1</accession>
<evidence type="ECO:0000256" key="2">
    <source>
        <dbReference type="ARBA" id="ARBA00023002"/>
    </source>
</evidence>
<dbReference type="SUPFAM" id="SSF53720">
    <property type="entry name" value="ALDH-like"/>
    <property type="match status" value="1"/>
</dbReference>
<dbReference type="Gene3D" id="3.40.309.10">
    <property type="entry name" value="Aldehyde Dehydrogenase, Chain A, domain 2"/>
    <property type="match status" value="1"/>
</dbReference>
<comment type="pathway">
    <text evidence="4">Amine and polyamine biosynthesis; betaine biosynthesis via choline pathway; betaine from betaine aldehyde: step 1/1.</text>
</comment>
<dbReference type="GO" id="GO:0004029">
    <property type="term" value="F:aldehyde dehydrogenase (NAD+) activity"/>
    <property type="evidence" value="ECO:0007669"/>
    <property type="project" value="UniProtKB-ARBA"/>
</dbReference>
<dbReference type="InterPro" id="IPR029510">
    <property type="entry name" value="Ald_DH_CS_GLU"/>
</dbReference>
<protein>
    <submittedName>
        <fullName evidence="8">Betaine aldehyde dehydrogenase</fullName>
    </submittedName>
</protein>
<evidence type="ECO:0000256" key="4">
    <source>
        <dbReference type="ARBA" id="ARBA00037921"/>
    </source>
</evidence>
<reference evidence="8 9" key="1">
    <citation type="submission" date="2024-03" db="EMBL/GenBank/DDBJ databases">
        <title>Complete genome sequence of the green alga Chloropicon roscoffensis RCC1871.</title>
        <authorList>
            <person name="Lemieux C."/>
            <person name="Pombert J.-F."/>
            <person name="Otis C."/>
            <person name="Turmel M."/>
        </authorList>
    </citation>
    <scope>NUCLEOTIDE SEQUENCE [LARGE SCALE GENOMIC DNA]</scope>
    <source>
        <strain evidence="8 9">RCC1871</strain>
    </source>
</reference>
<dbReference type="Pfam" id="PF00171">
    <property type="entry name" value="Aldedh"/>
    <property type="match status" value="1"/>
</dbReference>
<dbReference type="PROSITE" id="PS00687">
    <property type="entry name" value="ALDEHYDE_DEHYDR_GLU"/>
    <property type="match status" value="1"/>
</dbReference>
<proteinExistence type="inferred from homology"/>
<keyword evidence="3" id="KW-0520">NAD</keyword>
<dbReference type="FunFam" id="3.40.309.10:FF:000012">
    <property type="entry name" value="Betaine aldehyde dehydrogenase"/>
    <property type="match status" value="1"/>
</dbReference>
<dbReference type="InterPro" id="IPR016160">
    <property type="entry name" value="Ald_DH_CS_CYS"/>
</dbReference>
<dbReference type="InterPro" id="IPR016161">
    <property type="entry name" value="Ald_DH/histidinol_DH"/>
</dbReference>
<evidence type="ECO:0000256" key="5">
    <source>
        <dbReference type="PROSITE-ProRule" id="PRU10007"/>
    </source>
</evidence>
<dbReference type="Proteomes" id="UP001472866">
    <property type="component" value="Chromosome 05"/>
</dbReference>
<dbReference type="InterPro" id="IPR016163">
    <property type="entry name" value="Ald_DH_C"/>
</dbReference>
<keyword evidence="2 6" id="KW-0560">Oxidoreductase</keyword>
<dbReference type="EMBL" id="CP151505">
    <property type="protein sequence ID" value="WZN61877.1"/>
    <property type="molecule type" value="Genomic_DNA"/>
</dbReference>
<dbReference type="Gene3D" id="3.40.605.10">
    <property type="entry name" value="Aldehyde Dehydrogenase, Chain A, domain 1"/>
    <property type="match status" value="1"/>
</dbReference>
<keyword evidence="9" id="KW-1185">Reference proteome</keyword>
<comment type="similarity">
    <text evidence="1 6">Belongs to the aldehyde dehydrogenase family.</text>
</comment>
<dbReference type="InterPro" id="IPR016162">
    <property type="entry name" value="Ald_DH_N"/>
</dbReference>
<dbReference type="PANTHER" id="PTHR43860">
    <property type="entry name" value="BETAINE ALDEHYDE DEHYDROGENASE"/>
    <property type="match status" value="1"/>
</dbReference>